<dbReference type="AlphaFoldDB" id="A0AAU2A7M7"/>
<dbReference type="EMBL" id="CP108222">
    <property type="protein sequence ID" value="WTT19852.1"/>
    <property type="molecule type" value="Genomic_DNA"/>
</dbReference>
<gene>
    <name evidence="1" type="ORF">OHA22_32165</name>
</gene>
<evidence type="ECO:0000313" key="1">
    <source>
        <dbReference type="EMBL" id="WTT19852.1"/>
    </source>
</evidence>
<sequence>MTGLTDPLDDAQQYLVDLVWSTFVEHGEFPKFFYVNHLMRRRGYNTVAVLNSFPALGTVLTHPYRAVGWWGTDHNPDNDGLVYLTIAGLYHIHDDPAAEVISRGLLVFMRELTRAQDAILDSPFTMPDVDIDLATAVKQADVEGGHVGKMAVIAEREWPGIRYSKGSETGRLGMLADAEFSTVAEYLAAVTATLSPPEPPAALPYTEPRALLRAFNFLDVTSELVLGRRLVSRPPMDRSSLLALDVEDEAGFQAGLVVLTDILRDLQVPGGAPASALGRLEGHLVSQLPAIDQAAVRQAVELLDQIRVLRNSAVHPKPSARLLAAHQALGLPFPVRDFTVAWDSVRAHAERALSRVQEEIQAARR</sequence>
<name>A0AAU2A7M7_9ACTN</name>
<organism evidence="1">
    <name type="scientific">Streptomyces sp. NBC_00093</name>
    <dbReference type="NCBI Taxonomy" id="2975649"/>
    <lineage>
        <taxon>Bacteria</taxon>
        <taxon>Bacillati</taxon>
        <taxon>Actinomycetota</taxon>
        <taxon>Actinomycetes</taxon>
        <taxon>Kitasatosporales</taxon>
        <taxon>Streptomycetaceae</taxon>
        <taxon>Streptomyces</taxon>
    </lineage>
</organism>
<accession>A0AAU2A7M7</accession>
<protein>
    <submittedName>
        <fullName evidence="1">Uncharacterized protein</fullName>
    </submittedName>
</protein>
<proteinExistence type="predicted"/>
<reference evidence="1" key="1">
    <citation type="submission" date="2022-10" db="EMBL/GenBank/DDBJ databases">
        <title>The complete genomes of actinobacterial strains from the NBC collection.</title>
        <authorList>
            <person name="Joergensen T.S."/>
            <person name="Alvarez Arevalo M."/>
            <person name="Sterndorff E.B."/>
            <person name="Faurdal D."/>
            <person name="Vuksanovic O."/>
            <person name="Mourched A.-S."/>
            <person name="Charusanti P."/>
            <person name="Shaw S."/>
            <person name="Blin K."/>
            <person name="Weber T."/>
        </authorList>
    </citation>
    <scope>NUCLEOTIDE SEQUENCE</scope>
    <source>
        <strain evidence="1">NBC_00093</strain>
    </source>
</reference>